<feature type="compositionally biased region" description="Basic residues" evidence="5">
    <location>
        <begin position="245"/>
        <end position="257"/>
    </location>
</feature>
<keyword evidence="3" id="KW-0863">Zinc-finger</keyword>
<protein>
    <submittedName>
        <fullName evidence="7">(African queen) hypothetical protein</fullName>
    </submittedName>
</protein>
<dbReference type="InterPro" id="IPR009057">
    <property type="entry name" value="Homeodomain-like_sf"/>
</dbReference>
<dbReference type="Proteomes" id="UP000789524">
    <property type="component" value="Unassembled WGS sequence"/>
</dbReference>
<evidence type="ECO:0000313" key="7">
    <source>
        <dbReference type="EMBL" id="CAG9566689.1"/>
    </source>
</evidence>
<dbReference type="OrthoDB" id="7436144at2759"/>
<sequence>MEEKKKKGSWEPQSLRTAIDKVMSKELSVRQAAMQYNIPKSTIHDKIKALNRGEEVTMKPKLGKFTSTFSAEYEQVLVDHIKDLSNRCMPLMKKEFLKLAYDLAEVMKIPHRFNKEKGSADMTNIPLEQTETSSNPLNNEQAVVISNSIIEEQIKESEQSISEPITTSPKPSTSSAPDLVQIIHNLSPLPDAAKKRTAARKRKSERSEILTSSPYKKVVEEKENEKNMKDKKKEIKSKFEVAMRGKGKQTKGIKTKGKSVDKGKEATNVKPKGKKGSEVEPLTETSNTNITICVVCLEDTDEDWIQCSSCRGWIHEACADIPECGDDYICDRCRYCKSPGHNLEQCRKRIFNNQRFRNPHQTQNIKIPIQTMPNMNFITEEINDEIPNEDLNDEKGYDTVDILPKKRVRVSSLCRTGLHKPKIGTPKSKPIPLHGNQNTISPASLHHSPVSTVPVQQQQNVDLPKSSPGQPEIPPLPAAMIPAGGIPNENLLGHGPPEILHPEARQRIEGFEFPEGDSGAARLRVCPELMARINTVLFEMKNRYKMRGIGGHPLVSEIISFRRIFPDIYSTCVFQSKFLMAYV</sequence>
<feature type="compositionally biased region" description="Basic and acidic residues" evidence="5">
    <location>
        <begin position="258"/>
        <end position="267"/>
    </location>
</feature>
<feature type="region of interest" description="Disordered" evidence="5">
    <location>
        <begin position="243"/>
        <end position="282"/>
    </location>
</feature>
<dbReference type="AlphaFoldDB" id="A0A8J2QNS4"/>
<dbReference type="EMBL" id="CAKASE010000057">
    <property type="protein sequence ID" value="CAG9566689.1"/>
    <property type="molecule type" value="Genomic_DNA"/>
</dbReference>
<dbReference type="InterPro" id="IPR011011">
    <property type="entry name" value="Znf_FYVE_PHD"/>
</dbReference>
<evidence type="ECO:0000256" key="2">
    <source>
        <dbReference type="ARBA" id="ARBA00022723"/>
    </source>
</evidence>
<feature type="compositionally biased region" description="Basic residues" evidence="5">
    <location>
        <begin position="195"/>
        <end position="204"/>
    </location>
</feature>
<proteinExistence type="predicted"/>
<evidence type="ECO:0000313" key="8">
    <source>
        <dbReference type="Proteomes" id="UP000789524"/>
    </source>
</evidence>
<dbReference type="CDD" id="cd15489">
    <property type="entry name" value="PHD_SF"/>
    <property type="match status" value="1"/>
</dbReference>
<dbReference type="Gene3D" id="1.10.10.60">
    <property type="entry name" value="Homeodomain-like"/>
    <property type="match status" value="1"/>
</dbReference>
<keyword evidence="2" id="KW-0479">Metal-binding</keyword>
<feature type="region of interest" description="Disordered" evidence="5">
    <location>
        <begin position="155"/>
        <end position="211"/>
    </location>
</feature>
<feature type="region of interest" description="Disordered" evidence="5">
    <location>
        <begin position="418"/>
        <end position="452"/>
    </location>
</feature>
<dbReference type="SUPFAM" id="SSF46689">
    <property type="entry name" value="Homeodomain-like"/>
    <property type="match status" value="1"/>
</dbReference>
<keyword evidence="4" id="KW-0862">Zinc</keyword>
<evidence type="ECO:0000256" key="5">
    <source>
        <dbReference type="SAM" id="MobiDB-lite"/>
    </source>
</evidence>
<keyword evidence="8" id="KW-1185">Reference proteome</keyword>
<dbReference type="Pfam" id="PF05225">
    <property type="entry name" value="HTH_psq"/>
    <property type="match status" value="1"/>
</dbReference>
<evidence type="ECO:0000256" key="3">
    <source>
        <dbReference type="ARBA" id="ARBA00022771"/>
    </source>
</evidence>
<feature type="domain" description="Zinc finger PHD-type" evidence="6">
    <location>
        <begin position="292"/>
        <end position="334"/>
    </location>
</feature>
<evidence type="ECO:0000259" key="6">
    <source>
        <dbReference type="SMART" id="SM00249"/>
    </source>
</evidence>
<gene>
    <name evidence="7" type="ORF">DCHRY22_LOCUS7294</name>
</gene>
<feature type="compositionally biased region" description="Low complexity" evidence="5">
    <location>
        <begin position="159"/>
        <end position="175"/>
    </location>
</feature>
<comment type="subcellular location">
    <subcellularLocation>
        <location evidence="1">Nucleus</location>
    </subcellularLocation>
</comment>
<dbReference type="GO" id="GO:0008270">
    <property type="term" value="F:zinc ion binding"/>
    <property type="evidence" value="ECO:0007669"/>
    <property type="project" value="UniProtKB-KW"/>
</dbReference>
<dbReference type="InterPro" id="IPR007889">
    <property type="entry name" value="HTH_Psq"/>
</dbReference>
<comment type="caution">
    <text evidence="7">The sequence shown here is derived from an EMBL/GenBank/DDBJ whole genome shotgun (WGS) entry which is preliminary data.</text>
</comment>
<reference evidence="7" key="1">
    <citation type="submission" date="2021-09" db="EMBL/GenBank/DDBJ databases">
        <authorList>
            <person name="Martin H S."/>
        </authorList>
    </citation>
    <scope>NUCLEOTIDE SEQUENCE</scope>
</reference>
<dbReference type="Gene3D" id="3.30.40.10">
    <property type="entry name" value="Zinc/RING finger domain, C3HC4 (zinc finger)"/>
    <property type="match status" value="1"/>
</dbReference>
<evidence type="ECO:0000256" key="1">
    <source>
        <dbReference type="ARBA" id="ARBA00004123"/>
    </source>
</evidence>
<evidence type="ECO:0000256" key="4">
    <source>
        <dbReference type="ARBA" id="ARBA00022833"/>
    </source>
</evidence>
<dbReference type="SMART" id="SM00249">
    <property type="entry name" value="PHD"/>
    <property type="match status" value="1"/>
</dbReference>
<dbReference type="InterPro" id="IPR001965">
    <property type="entry name" value="Znf_PHD"/>
</dbReference>
<dbReference type="InterPro" id="IPR013083">
    <property type="entry name" value="Znf_RING/FYVE/PHD"/>
</dbReference>
<dbReference type="SUPFAM" id="SSF57903">
    <property type="entry name" value="FYVE/PHD zinc finger"/>
    <property type="match status" value="1"/>
</dbReference>
<accession>A0A8J2QNS4</accession>
<organism evidence="7 8">
    <name type="scientific">Danaus chrysippus</name>
    <name type="common">African queen</name>
    <dbReference type="NCBI Taxonomy" id="151541"/>
    <lineage>
        <taxon>Eukaryota</taxon>
        <taxon>Metazoa</taxon>
        <taxon>Ecdysozoa</taxon>
        <taxon>Arthropoda</taxon>
        <taxon>Hexapoda</taxon>
        <taxon>Insecta</taxon>
        <taxon>Pterygota</taxon>
        <taxon>Neoptera</taxon>
        <taxon>Endopterygota</taxon>
        <taxon>Lepidoptera</taxon>
        <taxon>Glossata</taxon>
        <taxon>Ditrysia</taxon>
        <taxon>Papilionoidea</taxon>
        <taxon>Nymphalidae</taxon>
        <taxon>Danainae</taxon>
        <taxon>Danaini</taxon>
        <taxon>Danaina</taxon>
        <taxon>Danaus</taxon>
        <taxon>Anosia</taxon>
    </lineage>
</organism>
<dbReference type="GO" id="GO:0003677">
    <property type="term" value="F:DNA binding"/>
    <property type="evidence" value="ECO:0007669"/>
    <property type="project" value="InterPro"/>
</dbReference>
<dbReference type="GO" id="GO:0005634">
    <property type="term" value="C:nucleus"/>
    <property type="evidence" value="ECO:0007669"/>
    <property type="project" value="UniProtKB-SubCell"/>
</dbReference>
<name>A0A8J2QNS4_9NEOP</name>